<comment type="caution">
    <text evidence="16">The sequence shown here is derived from an EMBL/GenBank/DDBJ whole genome shotgun (WGS) entry which is preliminary data.</text>
</comment>
<comment type="function">
    <text evidence="13">Catalyzes the oxidation of 3-carboxy-2-hydroxy-4-methylpentanoate (3-isopropylmalate) to 3-carboxy-4-methyl-2-oxopentanoate. The product decarboxylates to 4-methyl-2 oxopentanoate.</text>
</comment>
<dbReference type="EC" id="1.1.1.85" evidence="4 13"/>
<dbReference type="EMBL" id="JAVRRF010000014">
    <property type="protein sequence ID" value="KAK5058224.1"/>
    <property type="molecule type" value="Genomic_DNA"/>
</dbReference>
<feature type="domain" description="Isopropylmalate dehydrogenase-like" evidence="15">
    <location>
        <begin position="15"/>
        <end position="382"/>
    </location>
</feature>
<dbReference type="Gene3D" id="3.40.718.10">
    <property type="entry name" value="Isopropylmalate Dehydrogenase"/>
    <property type="match status" value="1"/>
</dbReference>
<evidence type="ECO:0000313" key="16">
    <source>
        <dbReference type="EMBL" id="KAK5058224.1"/>
    </source>
</evidence>
<dbReference type="GO" id="GO:0003862">
    <property type="term" value="F:3-isopropylmalate dehydrogenase activity"/>
    <property type="evidence" value="ECO:0007669"/>
    <property type="project" value="UniProtKB-EC"/>
</dbReference>
<evidence type="ECO:0000313" key="17">
    <source>
        <dbReference type="Proteomes" id="UP001345691"/>
    </source>
</evidence>
<evidence type="ECO:0000256" key="3">
    <source>
        <dbReference type="ARBA" id="ARBA00011738"/>
    </source>
</evidence>
<comment type="pathway">
    <text evidence="13">Amino-acid biosynthesis; L-leucine biosynthesis; L-leucine from 3-methyl-2-oxobutanoate: step 3/4.</text>
</comment>
<accession>A0ABR0J7J1</accession>
<evidence type="ECO:0000259" key="15">
    <source>
        <dbReference type="SMART" id="SM01329"/>
    </source>
</evidence>
<evidence type="ECO:0000256" key="1">
    <source>
        <dbReference type="ARBA" id="ARBA00001936"/>
    </source>
</evidence>
<keyword evidence="11 13" id="KW-0100">Branched-chain amino acid biosynthesis</keyword>
<evidence type="ECO:0000256" key="4">
    <source>
        <dbReference type="ARBA" id="ARBA00013101"/>
    </source>
</evidence>
<gene>
    <name evidence="16" type="primary">LEU2_2</name>
    <name evidence="16" type="ORF">LTR69_006628</name>
</gene>
<dbReference type="InterPro" id="IPR019818">
    <property type="entry name" value="IsoCit/isopropylmalate_DH_CS"/>
</dbReference>
<dbReference type="InterPro" id="IPR024084">
    <property type="entry name" value="IsoPropMal-DH-like_dom"/>
</dbReference>
<keyword evidence="17" id="KW-1185">Reference proteome</keyword>
<keyword evidence="10 13" id="KW-0520">NAD</keyword>
<comment type="cofactor">
    <cofactor evidence="13">
        <name>Mg(2+)</name>
        <dbReference type="ChEBI" id="CHEBI:18420"/>
    </cofactor>
    <cofactor evidence="13">
        <name>Mn(2+)</name>
        <dbReference type="ChEBI" id="CHEBI:29035"/>
    </cofactor>
    <text evidence="13">Binds 1 Mg(2+) or Mn(2+) ion per subunit.</text>
</comment>
<keyword evidence="7 13" id="KW-0479">Metal-binding</keyword>
<comment type="subunit">
    <text evidence="3 13">Homodimer.</text>
</comment>
<evidence type="ECO:0000256" key="12">
    <source>
        <dbReference type="RuleBase" id="RU004443"/>
    </source>
</evidence>
<evidence type="ECO:0000256" key="5">
    <source>
        <dbReference type="ARBA" id="ARBA00022430"/>
    </source>
</evidence>
<name>A0ABR0J7J1_9EURO</name>
<evidence type="ECO:0000256" key="7">
    <source>
        <dbReference type="ARBA" id="ARBA00022723"/>
    </source>
</evidence>
<dbReference type="PANTHER" id="PTHR42979:SF4">
    <property type="entry name" value="3-ISOPROPYLMALATE DEHYDROGENASE"/>
    <property type="match status" value="1"/>
</dbReference>
<organism evidence="16 17">
    <name type="scientific">Exophiala sideris</name>
    <dbReference type="NCBI Taxonomy" id="1016849"/>
    <lineage>
        <taxon>Eukaryota</taxon>
        <taxon>Fungi</taxon>
        <taxon>Dikarya</taxon>
        <taxon>Ascomycota</taxon>
        <taxon>Pezizomycotina</taxon>
        <taxon>Eurotiomycetes</taxon>
        <taxon>Chaetothyriomycetidae</taxon>
        <taxon>Chaetothyriales</taxon>
        <taxon>Herpotrichiellaceae</taxon>
        <taxon>Exophiala</taxon>
    </lineage>
</organism>
<evidence type="ECO:0000256" key="13">
    <source>
        <dbReference type="RuleBase" id="RU004445"/>
    </source>
</evidence>
<dbReference type="Pfam" id="PF00180">
    <property type="entry name" value="Iso_dh"/>
    <property type="match status" value="1"/>
</dbReference>
<keyword evidence="5 13" id="KW-0432">Leucine biosynthesis</keyword>
<evidence type="ECO:0000256" key="2">
    <source>
        <dbReference type="ARBA" id="ARBA00007769"/>
    </source>
</evidence>
<sequence>MAAPVLPDSGDQTFRVLVLPGDHVGPEVMTEAIRVLDIVQASSEGKVKFQYNWQIAGGCSIDKHGTPITDEVLRIAKEESDAVLFGSVGGPKWGTAQPNPESGLLRLRRHLDAFANVRPCTFYSKSLIPLSPLKPEIAEGTNFIVLRENCGGAYFGEKVEEADHASDSWAYQRDEIERCARVAAALATTMGKDGLGTGQCSDGPATVWSSDKANVLASGRLWRKVTTEVFEKEFPHIDLKHQLADSLSMLMVKNPRGFNGIIHTDNTFGDMLSDQAGGVVGTLGVLPSASLCGIPDGGRCNGIYEPVHGSAPDIAGKGIVNPTAQILSAAMMLRYSFGLAQEATAIENAVEKVLDGKDIGGLEIRSGDLGGRATTKEMGDAVCSVLEQILKGNSTGVPRDTNGNAENLVSPVHETHSQENKKWEKLLKKEHVPTGPQESLAL</sequence>
<keyword evidence="6" id="KW-0028">Amino-acid biosynthesis</keyword>
<proteinExistence type="inferred from homology"/>
<dbReference type="SMART" id="SM01329">
    <property type="entry name" value="Iso_dh"/>
    <property type="match status" value="1"/>
</dbReference>
<dbReference type="PROSITE" id="PS00470">
    <property type="entry name" value="IDH_IMDH"/>
    <property type="match status" value="1"/>
</dbReference>
<dbReference type="InterPro" id="IPR004429">
    <property type="entry name" value="Isopropylmalate_DH"/>
</dbReference>
<dbReference type="Proteomes" id="UP001345691">
    <property type="component" value="Unassembled WGS sequence"/>
</dbReference>
<dbReference type="PANTHER" id="PTHR42979">
    <property type="entry name" value="3-ISOPROPYLMALATE DEHYDROGENASE"/>
    <property type="match status" value="1"/>
</dbReference>
<dbReference type="NCBIfam" id="TIGR00169">
    <property type="entry name" value="leuB"/>
    <property type="match status" value="1"/>
</dbReference>
<keyword evidence="9 12" id="KW-0560">Oxidoreductase</keyword>
<protein>
    <recommendedName>
        <fullName evidence="4 13">3-isopropylmalate dehydrogenase</fullName>
        <ecNumber evidence="4 13">1.1.1.85</ecNumber>
    </recommendedName>
</protein>
<evidence type="ECO:0000256" key="6">
    <source>
        <dbReference type="ARBA" id="ARBA00022605"/>
    </source>
</evidence>
<evidence type="ECO:0000256" key="9">
    <source>
        <dbReference type="ARBA" id="ARBA00023002"/>
    </source>
</evidence>
<evidence type="ECO:0000256" key="10">
    <source>
        <dbReference type="ARBA" id="ARBA00023027"/>
    </source>
</evidence>
<reference evidence="16 17" key="1">
    <citation type="submission" date="2023-08" db="EMBL/GenBank/DDBJ databases">
        <title>Black Yeasts Isolated from many extreme environments.</title>
        <authorList>
            <person name="Coleine C."/>
            <person name="Stajich J.E."/>
            <person name="Selbmann L."/>
        </authorList>
    </citation>
    <scope>NUCLEOTIDE SEQUENCE [LARGE SCALE GENOMIC DNA]</scope>
    <source>
        <strain evidence="16 17">CCFEE 6328</strain>
    </source>
</reference>
<comment type="cofactor">
    <cofactor evidence="1">
        <name>Mn(2+)</name>
        <dbReference type="ChEBI" id="CHEBI:29035"/>
    </cofactor>
</comment>
<evidence type="ECO:0000256" key="14">
    <source>
        <dbReference type="SAM" id="MobiDB-lite"/>
    </source>
</evidence>
<comment type="catalytic activity">
    <reaction evidence="13">
        <text>(2R,3S)-3-isopropylmalate + NAD(+) = 4-methyl-2-oxopentanoate + CO2 + NADH</text>
        <dbReference type="Rhea" id="RHEA:32271"/>
        <dbReference type="ChEBI" id="CHEBI:16526"/>
        <dbReference type="ChEBI" id="CHEBI:17865"/>
        <dbReference type="ChEBI" id="CHEBI:35121"/>
        <dbReference type="ChEBI" id="CHEBI:57540"/>
        <dbReference type="ChEBI" id="CHEBI:57945"/>
        <dbReference type="EC" id="1.1.1.85"/>
    </reaction>
</comment>
<keyword evidence="8" id="KW-0460">Magnesium</keyword>
<evidence type="ECO:0000256" key="8">
    <source>
        <dbReference type="ARBA" id="ARBA00022842"/>
    </source>
</evidence>
<comment type="similarity">
    <text evidence="2 12">Belongs to the isocitrate and isopropylmalate dehydrogenases family.</text>
</comment>
<evidence type="ECO:0000256" key="11">
    <source>
        <dbReference type="ARBA" id="ARBA00023304"/>
    </source>
</evidence>
<feature type="region of interest" description="Disordered" evidence="14">
    <location>
        <begin position="393"/>
        <end position="421"/>
    </location>
</feature>
<feature type="compositionally biased region" description="Polar residues" evidence="14">
    <location>
        <begin position="393"/>
        <end position="407"/>
    </location>
</feature>
<dbReference type="SUPFAM" id="SSF53659">
    <property type="entry name" value="Isocitrate/Isopropylmalate dehydrogenase-like"/>
    <property type="match status" value="1"/>
</dbReference>